<feature type="compositionally biased region" description="Low complexity" evidence="1">
    <location>
        <begin position="546"/>
        <end position="558"/>
    </location>
</feature>
<feature type="region of interest" description="Disordered" evidence="1">
    <location>
        <begin position="271"/>
        <end position="559"/>
    </location>
</feature>
<feature type="compositionally biased region" description="Low complexity" evidence="1">
    <location>
        <begin position="282"/>
        <end position="293"/>
    </location>
</feature>
<evidence type="ECO:0000313" key="2">
    <source>
        <dbReference type="EMBL" id="KIY74316.1"/>
    </source>
</evidence>
<dbReference type="AlphaFoldDB" id="A0A0D7BXF2"/>
<reference evidence="2 3" key="1">
    <citation type="journal article" date="2015" name="Fungal Genet. Biol.">
        <title>Evolution of novel wood decay mechanisms in Agaricales revealed by the genome sequences of Fistulina hepatica and Cylindrobasidium torrendii.</title>
        <authorList>
            <person name="Floudas D."/>
            <person name="Held B.W."/>
            <person name="Riley R."/>
            <person name="Nagy L.G."/>
            <person name="Koehler G."/>
            <person name="Ransdell A.S."/>
            <person name="Younus H."/>
            <person name="Chow J."/>
            <person name="Chiniquy J."/>
            <person name="Lipzen A."/>
            <person name="Tritt A."/>
            <person name="Sun H."/>
            <person name="Haridas S."/>
            <person name="LaButti K."/>
            <person name="Ohm R.A."/>
            <person name="Kues U."/>
            <person name="Blanchette R.A."/>
            <person name="Grigoriev I.V."/>
            <person name="Minto R.E."/>
            <person name="Hibbett D.S."/>
        </authorList>
    </citation>
    <scope>NUCLEOTIDE SEQUENCE [LARGE SCALE GENOMIC DNA]</scope>
    <source>
        <strain evidence="2 3">FP15055 ss-10</strain>
    </source>
</reference>
<feature type="region of interest" description="Disordered" evidence="1">
    <location>
        <begin position="1"/>
        <end position="23"/>
    </location>
</feature>
<sequence length="651" mass="71204">MLQPNTSYTLAAKSNQKTSTDLPQERHALSMKLSTPALNALAAQPPPTVEMEFDGPSPGLYVNGTFFPITFAEETGVGRHELFQDKNGTLKSYAVVTGQVHVSQGELSEEVAARVQQSTRAAQEEKQKRTTKMLDVPPPTTSTKAPSKRKVTAPASLPPKPVAPTTSKPSSDQVMSPKETADLRIRIIRTVNYEHRTLTQILDLLAKEKPMSVRDHVQEMFLELCEPDGHGKYKVKDETWLHANPRSWDVRAAERDKLLVAARAALTRLGHSATSPAMQRIAPEPASSSASKAKPSKPSKPVLNAAAARDTSRAPSAMASPALSSSSSSSSRRPGSGHMRNPVPSARPKDDAGPSNLAGPPRPDPRVKQLREEPNPEARTKQRRDSSASDRDIMRDGGSLKRRQPNRNDTDDEEGSHAAQKRRKASDGGALPVTVKREQETKLPPSNKDHRGSAPLPSKDRRDVLPLPSRVAPGPSRPKVTKDQPLTPAPAHGLPKKPTTAYIPPVMKASSSSRSSTTETRRRRETVDYTSSEDESEAPPKKIKRPSTSNTTASTSPTIHKLSVPPMRIAKDKTKLQKYNALYNEYLKVQMTLSEQKGRLLELKEAIQAQNGPVVDEGGDVEALGRDELKALVSRWKDLRGQVIGFWKEHS</sequence>
<proteinExistence type="predicted"/>
<evidence type="ECO:0000313" key="3">
    <source>
        <dbReference type="Proteomes" id="UP000054007"/>
    </source>
</evidence>
<feature type="compositionally biased region" description="Low complexity" evidence="1">
    <location>
        <begin position="313"/>
        <end position="336"/>
    </location>
</feature>
<feature type="compositionally biased region" description="Polar residues" evidence="1">
    <location>
        <begin position="1"/>
        <end position="22"/>
    </location>
</feature>
<evidence type="ECO:0008006" key="4">
    <source>
        <dbReference type="Google" id="ProtNLM"/>
    </source>
</evidence>
<feature type="region of interest" description="Disordered" evidence="1">
    <location>
        <begin position="111"/>
        <end position="178"/>
    </location>
</feature>
<evidence type="ECO:0000256" key="1">
    <source>
        <dbReference type="SAM" id="MobiDB-lite"/>
    </source>
</evidence>
<feature type="compositionally biased region" description="Polar residues" evidence="1">
    <location>
        <begin position="164"/>
        <end position="174"/>
    </location>
</feature>
<feature type="compositionally biased region" description="Basic and acidic residues" evidence="1">
    <location>
        <begin position="363"/>
        <end position="399"/>
    </location>
</feature>
<name>A0A0D7BXF2_9AGAR</name>
<feature type="compositionally biased region" description="Basic and acidic residues" evidence="1">
    <location>
        <begin position="435"/>
        <end position="464"/>
    </location>
</feature>
<accession>A0A0D7BXF2</accession>
<gene>
    <name evidence="2" type="ORF">CYLTODRAFT_484637</name>
</gene>
<organism evidence="2 3">
    <name type="scientific">Cylindrobasidium torrendii FP15055 ss-10</name>
    <dbReference type="NCBI Taxonomy" id="1314674"/>
    <lineage>
        <taxon>Eukaryota</taxon>
        <taxon>Fungi</taxon>
        <taxon>Dikarya</taxon>
        <taxon>Basidiomycota</taxon>
        <taxon>Agaricomycotina</taxon>
        <taxon>Agaricomycetes</taxon>
        <taxon>Agaricomycetidae</taxon>
        <taxon>Agaricales</taxon>
        <taxon>Marasmiineae</taxon>
        <taxon>Physalacriaceae</taxon>
        <taxon>Cylindrobasidium</taxon>
    </lineage>
</organism>
<keyword evidence="3" id="KW-1185">Reference proteome</keyword>
<protein>
    <recommendedName>
        <fullName evidence="4">RNA polymerase II elongation factor ELL N-terminal domain-containing protein</fullName>
    </recommendedName>
</protein>
<dbReference type="STRING" id="1314674.A0A0D7BXF2"/>
<dbReference type="EMBL" id="KN880431">
    <property type="protein sequence ID" value="KIY74316.1"/>
    <property type="molecule type" value="Genomic_DNA"/>
</dbReference>
<dbReference type="Proteomes" id="UP000054007">
    <property type="component" value="Unassembled WGS sequence"/>
</dbReference>